<dbReference type="CDD" id="cd00279">
    <property type="entry name" value="YlxR"/>
    <property type="match status" value="1"/>
</dbReference>
<dbReference type="STRING" id="1280952.HJA_08704"/>
<dbReference type="PATRIC" id="fig|1280952.3.peg.1733"/>
<dbReference type="Gene3D" id="3.30.1330.30">
    <property type="match status" value="1"/>
</dbReference>
<evidence type="ECO:0000313" key="3">
    <source>
        <dbReference type="EMBL" id="KCZ88434.1"/>
    </source>
</evidence>
<dbReference type="eggNOG" id="COG2740">
    <property type="taxonomic scope" value="Bacteria"/>
</dbReference>
<dbReference type="Pfam" id="PF04296">
    <property type="entry name" value="YlxR"/>
    <property type="match status" value="1"/>
</dbReference>
<feature type="domain" description="YlxR" evidence="2">
    <location>
        <begin position="28"/>
        <end position="102"/>
    </location>
</feature>
<proteinExistence type="predicted"/>
<dbReference type="InterPro" id="IPR035931">
    <property type="entry name" value="YlxR-like_sf"/>
</dbReference>
<organism evidence="3 4">
    <name type="scientific">Hyphomonas jannaschiana VP2</name>
    <dbReference type="NCBI Taxonomy" id="1280952"/>
    <lineage>
        <taxon>Bacteria</taxon>
        <taxon>Pseudomonadati</taxon>
        <taxon>Pseudomonadota</taxon>
        <taxon>Alphaproteobacteria</taxon>
        <taxon>Hyphomonadales</taxon>
        <taxon>Hyphomonadaceae</taxon>
        <taxon>Hyphomonas</taxon>
    </lineage>
</organism>
<reference evidence="3 4" key="1">
    <citation type="journal article" date="2014" name="Antonie Van Leeuwenhoek">
        <title>Hyphomonas beringensis sp. nov. and Hyphomonas chukchiensis sp. nov., isolated from surface seawater of the Bering Sea and Chukchi Sea.</title>
        <authorList>
            <person name="Li C."/>
            <person name="Lai Q."/>
            <person name="Li G."/>
            <person name="Dong C."/>
            <person name="Wang J."/>
            <person name="Liao Y."/>
            <person name="Shao Z."/>
        </authorList>
    </citation>
    <scope>NUCLEOTIDE SEQUENCE [LARGE SCALE GENOMIC DNA]</scope>
    <source>
        <strain evidence="3 4">VP2</strain>
    </source>
</reference>
<dbReference type="PANTHER" id="PTHR34215:SF1">
    <property type="entry name" value="YLXR DOMAIN-CONTAINING PROTEIN"/>
    <property type="match status" value="1"/>
</dbReference>
<dbReference type="NCBIfam" id="NF006622">
    <property type="entry name" value="PRK09190.1"/>
    <property type="match status" value="1"/>
</dbReference>
<dbReference type="SUPFAM" id="SSF64376">
    <property type="entry name" value="YlxR-like"/>
    <property type="match status" value="1"/>
</dbReference>
<dbReference type="SUPFAM" id="SSF55315">
    <property type="entry name" value="L30e-like"/>
    <property type="match status" value="1"/>
</dbReference>
<dbReference type="InterPro" id="IPR037465">
    <property type="entry name" value="YlxR"/>
</dbReference>
<accession>A0A059FCU0</accession>
<protein>
    <recommendedName>
        <fullName evidence="2">YlxR domain-containing protein</fullName>
    </recommendedName>
</protein>
<keyword evidence="4" id="KW-1185">Reference proteome</keyword>
<dbReference type="InterPro" id="IPR007393">
    <property type="entry name" value="YlxR_dom"/>
</dbReference>
<evidence type="ECO:0000313" key="4">
    <source>
        <dbReference type="Proteomes" id="UP000024816"/>
    </source>
</evidence>
<sequence>MTKPHPKSDVAVAGTEGKTADGGDASVRQCAVTRERLGKEALVRFGLSPDGVVTPDVAEKLPGRGVWIKADRAVLAEAVKKNAFARAFKTSVQVPDGLPDTVEGLLVQRFIGLIGMAKKGGDVVIGFDQVRDALQKRAPGLLLEASDGAEDGRSKLYFLAKGLYSGVEVAGALTSAELGMAFGRERVIHGLVRKGPFAKALKAAYARLAGFRERPELDWFTDQDR</sequence>
<dbReference type="Gene3D" id="3.30.1230.10">
    <property type="entry name" value="YlxR-like"/>
    <property type="match status" value="1"/>
</dbReference>
<dbReference type="InterPro" id="IPR029064">
    <property type="entry name" value="Ribosomal_eL30-like_sf"/>
</dbReference>
<evidence type="ECO:0000256" key="1">
    <source>
        <dbReference type="SAM" id="MobiDB-lite"/>
    </source>
</evidence>
<dbReference type="AlphaFoldDB" id="A0A059FCU0"/>
<dbReference type="OrthoDB" id="9799836at2"/>
<dbReference type="Proteomes" id="UP000024816">
    <property type="component" value="Unassembled WGS sequence"/>
</dbReference>
<name>A0A059FCU0_9PROT</name>
<dbReference type="EMBL" id="ARYJ01000005">
    <property type="protein sequence ID" value="KCZ88434.1"/>
    <property type="molecule type" value="Genomic_DNA"/>
</dbReference>
<gene>
    <name evidence="3" type="ORF">HJA_08704</name>
</gene>
<dbReference type="RefSeq" id="WP_035581105.1">
    <property type="nucleotide sequence ID" value="NZ_ARYJ01000005.1"/>
</dbReference>
<feature type="region of interest" description="Disordered" evidence="1">
    <location>
        <begin position="1"/>
        <end position="26"/>
    </location>
</feature>
<comment type="caution">
    <text evidence="3">The sequence shown here is derived from an EMBL/GenBank/DDBJ whole genome shotgun (WGS) entry which is preliminary data.</text>
</comment>
<dbReference type="PANTHER" id="PTHR34215">
    <property type="entry name" value="BLL0784 PROTEIN"/>
    <property type="match status" value="1"/>
</dbReference>
<evidence type="ECO:0000259" key="2">
    <source>
        <dbReference type="Pfam" id="PF04296"/>
    </source>
</evidence>